<evidence type="ECO:0000256" key="4">
    <source>
        <dbReference type="ARBA" id="ARBA00022692"/>
    </source>
</evidence>
<gene>
    <name evidence="9" type="ORF">QWF21_16905</name>
</gene>
<dbReference type="PANTHER" id="PTHR30012">
    <property type="entry name" value="GENERAL SECRETION PATHWAY PROTEIN"/>
    <property type="match status" value="1"/>
</dbReference>
<keyword evidence="4 7" id="KW-0812">Transmembrane</keyword>
<evidence type="ECO:0000313" key="9">
    <source>
        <dbReference type="EMBL" id="MEE2025922.1"/>
    </source>
</evidence>
<dbReference type="Pfam" id="PF00482">
    <property type="entry name" value="T2SSF"/>
    <property type="match status" value="2"/>
</dbReference>
<feature type="transmembrane region" description="Helical" evidence="7">
    <location>
        <begin position="376"/>
        <end position="397"/>
    </location>
</feature>
<name>A0ABU7JJN9_9GAMM</name>
<feature type="transmembrane region" description="Helical" evidence="7">
    <location>
        <begin position="222"/>
        <end position="242"/>
    </location>
</feature>
<proteinExistence type="inferred from homology"/>
<dbReference type="Gene3D" id="1.20.81.30">
    <property type="entry name" value="Type II secretion system (T2SS), domain F"/>
    <property type="match status" value="2"/>
</dbReference>
<evidence type="ECO:0000256" key="2">
    <source>
        <dbReference type="ARBA" id="ARBA00005745"/>
    </source>
</evidence>
<feature type="domain" description="Type II secretion system protein GspF" evidence="8">
    <location>
        <begin position="274"/>
        <end position="395"/>
    </location>
</feature>
<comment type="caution">
    <text evidence="9">The sequence shown here is derived from an EMBL/GenBank/DDBJ whole genome shotgun (WGS) entry which is preliminary data.</text>
</comment>
<feature type="domain" description="Type II secretion system protein GspF" evidence="8">
    <location>
        <begin position="70"/>
        <end position="193"/>
    </location>
</feature>
<dbReference type="EMBL" id="JAUGZK010000018">
    <property type="protein sequence ID" value="MEE2025922.1"/>
    <property type="molecule type" value="Genomic_DNA"/>
</dbReference>
<keyword evidence="10" id="KW-1185">Reference proteome</keyword>
<comment type="similarity">
    <text evidence="2">Belongs to the GSP F family.</text>
</comment>
<dbReference type="Proteomes" id="UP001339167">
    <property type="component" value="Unassembled WGS sequence"/>
</dbReference>
<organism evidence="9 10">
    <name type="scientific">Alkalimonas mucilaginosa</name>
    <dbReference type="NCBI Taxonomy" id="3057676"/>
    <lineage>
        <taxon>Bacteria</taxon>
        <taxon>Pseudomonadati</taxon>
        <taxon>Pseudomonadota</taxon>
        <taxon>Gammaproteobacteria</taxon>
        <taxon>Alkalimonas</taxon>
    </lineage>
</organism>
<sequence>MPEFSYRARDAQGMAVQGQMEAGNEAGVADLLRQRQLIPVSIEPVPVQNKTELRLSGWFSGISLSELTMFCRQMYALMKAGIPMIRAIEGLATSTSSARLRQVLTELGGELEKGRTLSVAMAGHPKVFNRLVVSIVHVGENTGRLDEAFLQLSEYLEQEQETRKLIKQATRYPSFVLIALALALVILNVLVIPQFAAMFARFNAELPWSTQVLLATSAFFQQYGWLLLVLLIISGIALRYSIETDKGRVRWGRFKLKVPLVGDIINRATLGRYARSFGLMLKAGVPMTTALSLVAEAVDNAYLGDKIREMRRKIERGESLYRVSAQSQMFTPLVMQMVAVGEETGQMDAMLAEVASFYEREVAYDLKTLTARIEPILITIVAVMVLILALGIFTPMWDMLSAYRGGN</sequence>
<reference evidence="9 10" key="1">
    <citation type="submission" date="2023-06" db="EMBL/GenBank/DDBJ databases">
        <title>Alkalimonas sp., MEB004 an alkaliphilic bacterium isolated from Lonar Lake, India.</title>
        <authorList>
            <person name="Joshi A."/>
            <person name="Thite S."/>
        </authorList>
    </citation>
    <scope>NUCLEOTIDE SEQUENCE [LARGE SCALE GENOMIC DNA]</scope>
    <source>
        <strain evidence="9 10">MEB004</strain>
    </source>
</reference>
<dbReference type="PANTHER" id="PTHR30012:SF4">
    <property type="entry name" value="MSHA BIOGENESIS PROTEIN MSHG"/>
    <property type="match status" value="1"/>
</dbReference>
<evidence type="ECO:0000256" key="6">
    <source>
        <dbReference type="ARBA" id="ARBA00023136"/>
    </source>
</evidence>
<evidence type="ECO:0000256" key="5">
    <source>
        <dbReference type="ARBA" id="ARBA00022989"/>
    </source>
</evidence>
<evidence type="ECO:0000313" key="10">
    <source>
        <dbReference type="Proteomes" id="UP001339167"/>
    </source>
</evidence>
<dbReference type="RefSeq" id="WP_330089231.1">
    <property type="nucleotide sequence ID" value="NZ_JAUGZK010000018.1"/>
</dbReference>
<dbReference type="InterPro" id="IPR042094">
    <property type="entry name" value="T2SS_GspF_sf"/>
</dbReference>
<dbReference type="PRINTS" id="PR00812">
    <property type="entry name" value="BCTERIALGSPF"/>
</dbReference>
<keyword evidence="6 7" id="KW-0472">Membrane</keyword>
<keyword evidence="5 7" id="KW-1133">Transmembrane helix</keyword>
<feature type="transmembrane region" description="Helical" evidence="7">
    <location>
        <begin position="175"/>
        <end position="202"/>
    </location>
</feature>
<dbReference type="InterPro" id="IPR018076">
    <property type="entry name" value="T2SS_GspF_dom"/>
</dbReference>
<evidence type="ECO:0000256" key="3">
    <source>
        <dbReference type="ARBA" id="ARBA00022475"/>
    </source>
</evidence>
<keyword evidence="3" id="KW-1003">Cell membrane</keyword>
<accession>A0ABU7JJN9</accession>
<dbReference type="InterPro" id="IPR003004">
    <property type="entry name" value="GspF/PilC"/>
</dbReference>
<evidence type="ECO:0000259" key="8">
    <source>
        <dbReference type="Pfam" id="PF00482"/>
    </source>
</evidence>
<comment type="subcellular location">
    <subcellularLocation>
        <location evidence="1">Cell membrane</location>
        <topology evidence="1">Multi-pass membrane protein</topology>
    </subcellularLocation>
</comment>
<protein>
    <submittedName>
        <fullName evidence="9">Type II secretion system F family protein</fullName>
    </submittedName>
</protein>
<evidence type="ECO:0000256" key="7">
    <source>
        <dbReference type="SAM" id="Phobius"/>
    </source>
</evidence>
<evidence type="ECO:0000256" key="1">
    <source>
        <dbReference type="ARBA" id="ARBA00004651"/>
    </source>
</evidence>